<name>A0AAE0L7R5_9CHLO</name>
<accession>A0AAE0L7R5</accession>
<evidence type="ECO:0000256" key="1">
    <source>
        <dbReference type="SAM" id="Phobius"/>
    </source>
</evidence>
<organism evidence="2 3">
    <name type="scientific">Cymbomonas tetramitiformis</name>
    <dbReference type="NCBI Taxonomy" id="36881"/>
    <lineage>
        <taxon>Eukaryota</taxon>
        <taxon>Viridiplantae</taxon>
        <taxon>Chlorophyta</taxon>
        <taxon>Pyramimonadophyceae</taxon>
        <taxon>Pyramimonadales</taxon>
        <taxon>Pyramimonadaceae</taxon>
        <taxon>Cymbomonas</taxon>
    </lineage>
</organism>
<feature type="transmembrane region" description="Helical" evidence="1">
    <location>
        <begin position="48"/>
        <end position="69"/>
    </location>
</feature>
<feature type="transmembrane region" description="Helical" evidence="1">
    <location>
        <begin position="76"/>
        <end position="94"/>
    </location>
</feature>
<dbReference type="EMBL" id="LGRX02007374">
    <property type="protein sequence ID" value="KAK3275163.1"/>
    <property type="molecule type" value="Genomic_DNA"/>
</dbReference>
<feature type="transmembrane region" description="Helical" evidence="1">
    <location>
        <begin position="106"/>
        <end position="124"/>
    </location>
</feature>
<keyword evidence="1" id="KW-1133">Transmembrane helix</keyword>
<gene>
    <name evidence="2" type="ORF">CYMTET_16689</name>
</gene>
<sequence length="134" mass="14641">MPHGDFSDLGALACLAGGFQMMFAPSYQFQDFLPLKAQFTTATPDVEAMIRMMGGFLVILGCMLFTVRWNVVNGKLSGLACIGCGANMAFTMYSRLDAEVFVPRQFYVFAGLLPLVGLHLMFNANPIIKAAKKD</sequence>
<evidence type="ECO:0000313" key="3">
    <source>
        <dbReference type="Proteomes" id="UP001190700"/>
    </source>
</evidence>
<proteinExistence type="predicted"/>
<dbReference type="Proteomes" id="UP001190700">
    <property type="component" value="Unassembled WGS sequence"/>
</dbReference>
<reference evidence="2 3" key="1">
    <citation type="journal article" date="2015" name="Genome Biol. Evol.">
        <title>Comparative Genomics of a Bacterivorous Green Alga Reveals Evolutionary Causalities and Consequences of Phago-Mixotrophic Mode of Nutrition.</title>
        <authorList>
            <person name="Burns J.A."/>
            <person name="Paasch A."/>
            <person name="Narechania A."/>
            <person name="Kim E."/>
        </authorList>
    </citation>
    <scope>NUCLEOTIDE SEQUENCE [LARGE SCALE GENOMIC DNA]</scope>
    <source>
        <strain evidence="2 3">PLY_AMNH</strain>
    </source>
</reference>
<keyword evidence="3" id="KW-1185">Reference proteome</keyword>
<feature type="transmembrane region" description="Helical" evidence="1">
    <location>
        <begin position="9"/>
        <end position="28"/>
    </location>
</feature>
<keyword evidence="1" id="KW-0812">Transmembrane</keyword>
<comment type="caution">
    <text evidence="2">The sequence shown here is derived from an EMBL/GenBank/DDBJ whole genome shotgun (WGS) entry which is preliminary data.</text>
</comment>
<dbReference type="AlphaFoldDB" id="A0AAE0L7R5"/>
<evidence type="ECO:0000313" key="2">
    <source>
        <dbReference type="EMBL" id="KAK3275163.1"/>
    </source>
</evidence>
<keyword evidence="1" id="KW-0472">Membrane</keyword>
<protein>
    <submittedName>
        <fullName evidence="2">Uncharacterized protein</fullName>
    </submittedName>
</protein>